<evidence type="ECO:0000256" key="9">
    <source>
        <dbReference type="ARBA" id="ARBA00023316"/>
    </source>
</evidence>
<evidence type="ECO:0000256" key="10">
    <source>
        <dbReference type="ARBA" id="ARBA00093448"/>
    </source>
</evidence>
<dbReference type="Proteomes" id="UP000321058">
    <property type="component" value="Unassembled WGS sequence"/>
</dbReference>
<evidence type="ECO:0000256" key="7">
    <source>
        <dbReference type="ARBA" id="ARBA00022833"/>
    </source>
</evidence>
<dbReference type="SUPFAM" id="SSF55166">
    <property type="entry name" value="Hedgehog/DD-peptidase"/>
    <property type="match status" value="1"/>
</dbReference>
<dbReference type="GO" id="GO:0008237">
    <property type="term" value="F:metallopeptidase activity"/>
    <property type="evidence" value="ECO:0007669"/>
    <property type="project" value="UniProtKB-KW"/>
</dbReference>
<keyword evidence="8" id="KW-0482">Metalloprotease</keyword>
<dbReference type="PANTHER" id="PTHR37425:SF1">
    <property type="entry name" value="OUTER MEMBRANE PROTEIN"/>
    <property type="match status" value="1"/>
</dbReference>
<dbReference type="Pfam" id="PF05951">
    <property type="entry name" value="Peptidase_M15_2"/>
    <property type="match status" value="1"/>
</dbReference>
<sequence>MQQRGPGMRSLVLSLAITLAITGPSFAQSTTTGTATTPQVIRGSSNNAAVKKTAAAANQTNVVRPPAHQKRATKPETLRASRYGGFAPAPSGPPPVLDTTSPRTLNLVNFNTQEVLTVTYWSNGAYHRKALDELNHFLRDSRDNAQTEMDPLLFDVLWHTTRIVGYGGSIEVLSAYRSPESNAWLASVSRGVARDSQHMNGNAMDIRFPGVPVFQIRQAAYSLNMGGVGFYPRSGFVHLDTGPVRYW</sequence>
<evidence type="ECO:0000313" key="13">
    <source>
        <dbReference type="EMBL" id="GEP61991.1"/>
    </source>
</evidence>
<keyword evidence="3" id="KW-0645">Protease</keyword>
<evidence type="ECO:0000256" key="2">
    <source>
        <dbReference type="ARBA" id="ARBA00004776"/>
    </source>
</evidence>
<keyword evidence="14" id="KW-1185">Reference proteome</keyword>
<evidence type="ECO:0000256" key="11">
    <source>
        <dbReference type="ARBA" id="ARBA00093666"/>
    </source>
</evidence>
<dbReference type="GO" id="GO:0046872">
    <property type="term" value="F:metal ion binding"/>
    <property type="evidence" value="ECO:0007669"/>
    <property type="project" value="UniProtKB-KW"/>
</dbReference>
<feature type="chain" id="PRO_5022022498" description="Murein endopeptidase K" evidence="12">
    <location>
        <begin position="28"/>
        <end position="247"/>
    </location>
</feature>
<proteinExistence type="inferred from homology"/>
<feature type="signal peptide" evidence="12">
    <location>
        <begin position="1"/>
        <end position="27"/>
    </location>
</feature>
<dbReference type="PANTHER" id="PTHR37425">
    <property type="match status" value="1"/>
</dbReference>
<comment type="caution">
    <text evidence="13">The sequence shown here is derived from an EMBL/GenBank/DDBJ whole genome shotgun (WGS) entry which is preliminary data.</text>
</comment>
<evidence type="ECO:0000256" key="6">
    <source>
        <dbReference type="ARBA" id="ARBA00022801"/>
    </source>
</evidence>
<keyword evidence="5 12" id="KW-0732">Signal</keyword>
<reference evidence="13 14" key="1">
    <citation type="submission" date="2019-07" db="EMBL/GenBank/DDBJ databases">
        <title>Whole genome shotgun sequence of Reyranella soli NBRC 108950.</title>
        <authorList>
            <person name="Hosoyama A."/>
            <person name="Uohara A."/>
            <person name="Ohji S."/>
            <person name="Ichikawa N."/>
        </authorList>
    </citation>
    <scope>NUCLEOTIDE SEQUENCE [LARGE SCALE GENOMIC DNA]</scope>
    <source>
        <strain evidence="13 14">NBRC 108950</strain>
    </source>
</reference>
<accession>A0A512NSR2</accession>
<keyword evidence="7" id="KW-0862">Zinc</keyword>
<protein>
    <recommendedName>
        <fullName evidence="11">Murein endopeptidase K</fullName>
    </recommendedName>
</protein>
<dbReference type="GO" id="GO:0006508">
    <property type="term" value="P:proteolysis"/>
    <property type="evidence" value="ECO:0007669"/>
    <property type="project" value="UniProtKB-KW"/>
</dbReference>
<dbReference type="Gene3D" id="3.30.1380.10">
    <property type="match status" value="1"/>
</dbReference>
<dbReference type="EMBL" id="BKAJ01000284">
    <property type="protein sequence ID" value="GEP61991.1"/>
    <property type="molecule type" value="Genomic_DNA"/>
</dbReference>
<evidence type="ECO:0000256" key="8">
    <source>
        <dbReference type="ARBA" id="ARBA00023049"/>
    </source>
</evidence>
<evidence type="ECO:0000256" key="12">
    <source>
        <dbReference type="SAM" id="SignalP"/>
    </source>
</evidence>
<dbReference type="AlphaFoldDB" id="A0A512NSR2"/>
<comment type="pathway">
    <text evidence="2">Cell wall biogenesis; cell wall polysaccharide biosynthesis.</text>
</comment>
<comment type="cofactor">
    <cofactor evidence="1">
        <name>Zn(2+)</name>
        <dbReference type="ChEBI" id="CHEBI:29105"/>
    </cofactor>
</comment>
<comment type="similarity">
    <text evidence="10">Belongs to the peptidase M15 family.</text>
</comment>
<evidence type="ECO:0000256" key="1">
    <source>
        <dbReference type="ARBA" id="ARBA00001947"/>
    </source>
</evidence>
<dbReference type="GO" id="GO:0071555">
    <property type="term" value="P:cell wall organization"/>
    <property type="evidence" value="ECO:0007669"/>
    <property type="project" value="UniProtKB-KW"/>
</dbReference>
<organism evidence="13 14">
    <name type="scientific">Reyranella soli</name>
    <dbReference type="NCBI Taxonomy" id="1230389"/>
    <lineage>
        <taxon>Bacteria</taxon>
        <taxon>Pseudomonadati</taxon>
        <taxon>Pseudomonadota</taxon>
        <taxon>Alphaproteobacteria</taxon>
        <taxon>Hyphomicrobiales</taxon>
        <taxon>Reyranellaceae</taxon>
        <taxon>Reyranella</taxon>
    </lineage>
</organism>
<name>A0A512NSR2_9HYPH</name>
<dbReference type="InterPro" id="IPR009045">
    <property type="entry name" value="Zn_M74/Hedgehog-like"/>
</dbReference>
<dbReference type="InterPro" id="IPR010275">
    <property type="entry name" value="MepK"/>
</dbReference>
<evidence type="ECO:0000256" key="4">
    <source>
        <dbReference type="ARBA" id="ARBA00022723"/>
    </source>
</evidence>
<keyword evidence="4" id="KW-0479">Metal-binding</keyword>
<evidence type="ECO:0000256" key="5">
    <source>
        <dbReference type="ARBA" id="ARBA00022729"/>
    </source>
</evidence>
<evidence type="ECO:0000313" key="14">
    <source>
        <dbReference type="Proteomes" id="UP000321058"/>
    </source>
</evidence>
<keyword evidence="9" id="KW-0961">Cell wall biogenesis/degradation</keyword>
<keyword evidence="6" id="KW-0378">Hydrolase</keyword>
<dbReference type="CDD" id="cd14844">
    <property type="entry name" value="Zn-DD-carboxypeptidase_like"/>
    <property type="match status" value="1"/>
</dbReference>
<evidence type="ECO:0000256" key="3">
    <source>
        <dbReference type="ARBA" id="ARBA00022670"/>
    </source>
</evidence>
<gene>
    <name evidence="13" type="ORF">RSO01_91570</name>
</gene>